<name>A0A238F623_9BASI</name>
<dbReference type="InterPro" id="IPR019002">
    <property type="entry name" value="Ribosome_biogenesis_Nop16"/>
</dbReference>
<feature type="compositionally biased region" description="Basic residues" evidence="6">
    <location>
        <begin position="1"/>
        <end position="11"/>
    </location>
</feature>
<keyword evidence="5" id="KW-0539">Nucleus</keyword>
<evidence type="ECO:0000256" key="4">
    <source>
        <dbReference type="ARBA" id="ARBA00015522"/>
    </source>
</evidence>
<organism evidence="7 8">
    <name type="scientific">Microbotryum intermedium</name>
    <dbReference type="NCBI Taxonomy" id="269621"/>
    <lineage>
        <taxon>Eukaryota</taxon>
        <taxon>Fungi</taxon>
        <taxon>Dikarya</taxon>
        <taxon>Basidiomycota</taxon>
        <taxon>Pucciniomycotina</taxon>
        <taxon>Microbotryomycetes</taxon>
        <taxon>Microbotryales</taxon>
        <taxon>Microbotryaceae</taxon>
        <taxon>Microbotryum</taxon>
    </lineage>
</organism>
<proteinExistence type="inferred from homology"/>
<dbReference type="AlphaFoldDB" id="A0A238F623"/>
<comment type="function">
    <text evidence="1">Involved in the biogenesis of the 60S ribosomal subunit.</text>
</comment>
<dbReference type="PANTHER" id="PTHR13243">
    <property type="entry name" value="HSPC111 PROTEIN-RELATED"/>
    <property type="match status" value="1"/>
</dbReference>
<dbReference type="OrthoDB" id="285729at2759"/>
<feature type="region of interest" description="Disordered" evidence="6">
    <location>
        <begin position="153"/>
        <end position="197"/>
    </location>
</feature>
<dbReference type="Proteomes" id="UP000198372">
    <property type="component" value="Unassembled WGS sequence"/>
</dbReference>
<feature type="compositionally biased region" description="Acidic residues" evidence="6">
    <location>
        <begin position="169"/>
        <end position="185"/>
    </location>
</feature>
<dbReference type="GO" id="GO:0042273">
    <property type="term" value="P:ribosomal large subunit biogenesis"/>
    <property type="evidence" value="ECO:0007669"/>
    <property type="project" value="TreeGrafter"/>
</dbReference>
<dbReference type="EMBL" id="FMSP01000001">
    <property type="protein sequence ID" value="SCV67294.1"/>
    <property type="molecule type" value="Genomic_DNA"/>
</dbReference>
<feature type="region of interest" description="Disordered" evidence="6">
    <location>
        <begin position="212"/>
        <end position="235"/>
    </location>
</feature>
<evidence type="ECO:0000256" key="2">
    <source>
        <dbReference type="ARBA" id="ARBA00004604"/>
    </source>
</evidence>
<evidence type="ECO:0000256" key="1">
    <source>
        <dbReference type="ARBA" id="ARBA00002889"/>
    </source>
</evidence>
<feature type="region of interest" description="Disordered" evidence="6">
    <location>
        <begin position="1"/>
        <end position="30"/>
    </location>
</feature>
<evidence type="ECO:0000313" key="7">
    <source>
        <dbReference type="EMBL" id="SCV67294.1"/>
    </source>
</evidence>
<dbReference type="GO" id="GO:0005730">
    <property type="term" value="C:nucleolus"/>
    <property type="evidence" value="ECO:0007669"/>
    <property type="project" value="UniProtKB-SubCell"/>
</dbReference>
<sequence length="317" mass="35545">MANPRQRRKARSGTSKVSNSKKSVKNKHKVIVKGPQVLVENWDRTKTVRQNYRALGLLPALNPRQAGGLEPVESTPYALDRMTEATMQDLETFDPERDGESEEEEGGDDGGEAATTTTGVKKEKALVPGLGRIERDPVTGKALRIILPGVQGGPEIVQEVKAVDRSMQDDEDDEDDQDKEEEQEEGTVTPWGEPMKDWDEDEWMGIEEEEEVELMNERKQGIPIGKGAKRKGTVEAKTDVVKTLEALAATGTKVVRHTSEFEYDWLVALVKKYDDDVDRMTRDRKANVWQKTKGEILRAVKKAGGFETLRRLAQDDE</sequence>
<comment type="subcellular location">
    <subcellularLocation>
        <location evidence="2">Nucleus</location>
        <location evidence="2">Nucleolus</location>
    </subcellularLocation>
</comment>
<gene>
    <name evidence="7" type="ORF">BQ2448_5940</name>
</gene>
<dbReference type="PANTHER" id="PTHR13243:SF1">
    <property type="entry name" value="NUCLEOLAR PROTEIN 16"/>
    <property type="match status" value="1"/>
</dbReference>
<keyword evidence="8" id="KW-1185">Reference proteome</keyword>
<evidence type="ECO:0000313" key="8">
    <source>
        <dbReference type="Proteomes" id="UP000198372"/>
    </source>
</evidence>
<evidence type="ECO:0000256" key="3">
    <source>
        <dbReference type="ARBA" id="ARBA00008479"/>
    </source>
</evidence>
<evidence type="ECO:0000256" key="6">
    <source>
        <dbReference type="SAM" id="MobiDB-lite"/>
    </source>
</evidence>
<accession>A0A238F623</accession>
<protein>
    <recommendedName>
        <fullName evidence="4">Nucleolar protein 16</fullName>
    </recommendedName>
</protein>
<dbReference type="Pfam" id="PF09420">
    <property type="entry name" value="Nop16"/>
    <property type="match status" value="1"/>
</dbReference>
<reference evidence="8" key="1">
    <citation type="submission" date="2016-09" db="EMBL/GenBank/DDBJ databases">
        <authorList>
            <person name="Jeantristanb JTB J.-T."/>
            <person name="Ricardo R."/>
        </authorList>
    </citation>
    <scope>NUCLEOTIDE SEQUENCE [LARGE SCALE GENOMIC DNA]</scope>
</reference>
<feature type="region of interest" description="Disordered" evidence="6">
    <location>
        <begin position="83"/>
        <end position="123"/>
    </location>
</feature>
<dbReference type="STRING" id="269621.A0A238F623"/>
<feature type="compositionally biased region" description="Acidic residues" evidence="6">
    <location>
        <begin position="91"/>
        <end position="111"/>
    </location>
</feature>
<evidence type="ECO:0000256" key="5">
    <source>
        <dbReference type="ARBA" id="ARBA00023242"/>
    </source>
</evidence>
<comment type="similarity">
    <text evidence="3">Belongs to the NOP16 family.</text>
</comment>